<dbReference type="InterPro" id="IPR036102">
    <property type="entry name" value="OsmC/Ohrsf"/>
</dbReference>
<gene>
    <name evidence="1" type="ORF">CJ218_08230</name>
</gene>
<dbReference type="STRING" id="84135.GCA_001052115_01193"/>
<dbReference type="EMBL" id="PNGT01000010">
    <property type="protein sequence ID" value="PMC51815.1"/>
    <property type="molecule type" value="Genomic_DNA"/>
</dbReference>
<dbReference type="RefSeq" id="WP_102190226.1">
    <property type="nucleotide sequence ID" value="NZ_PNGT01000010.1"/>
</dbReference>
<proteinExistence type="predicted"/>
<sequence length="129" mass="14641">MYTSNLKIKEGFTANATTPLGGNYTMRIEEELDGPMEIFTVAYNGCISMCAKGYFVRAYGLKDLAVETELKVDYDNKNIVANVYVDRTEEELSSKDREGVLENIKLRCKVSHLLSDELDIQYNILPLEK</sequence>
<dbReference type="AlphaFoldDB" id="A0A2N6SCY9"/>
<evidence type="ECO:0000313" key="1">
    <source>
        <dbReference type="EMBL" id="PMC51815.1"/>
    </source>
</evidence>
<dbReference type="SUPFAM" id="SSF82784">
    <property type="entry name" value="OsmC-like"/>
    <property type="match status" value="1"/>
</dbReference>
<evidence type="ECO:0000313" key="2">
    <source>
        <dbReference type="Proteomes" id="UP000235670"/>
    </source>
</evidence>
<protein>
    <recommendedName>
        <fullName evidence="3">Osmotically inducible protein C</fullName>
    </recommendedName>
</protein>
<dbReference type="InterPro" id="IPR015946">
    <property type="entry name" value="KH_dom-like_a/b"/>
</dbReference>
<name>A0A2N6SCY9_9BACL</name>
<dbReference type="OrthoDB" id="2990196at2"/>
<organism evidence="1 2">
    <name type="scientific">Gemella sanguinis</name>
    <dbReference type="NCBI Taxonomy" id="84135"/>
    <lineage>
        <taxon>Bacteria</taxon>
        <taxon>Bacillati</taxon>
        <taxon>Bacillota</taxon>
        <taxon>Bacilli</taxon>
        <taxon>Bacillales</taxon>
        <taxon>Gemellaceae</taxon>
        <taxon>Gemella</taxon>
    </lineage>
</organism>
<accession>A0A2N6SCY9</accession>
<comment type="caution">
    <text evidence="1">The sequence shown here is derived from an EMBL/GenBank/DDBJ whole genome shotgun (WGS) entry which is preliminary data.</text>
</comment>
<dbReference type="Gene3D" id="3.30.300.20">
    <property type="match status" value="1"/>
</dbReference>
<reference evidence="1 2" key="1">
    <citation type="submission" date="2017-09" db="EMBL/GenBank/DDBJ databases">
        <title>Bacterial strain isolated from the female urinary microbiota.</title>
        <authorList>
            <person name="Thomas-White K."/>
            <person name="Kumar N."/>
            <person name="Forster S."/>
            <person name="Putonti C."/>
            <person name="Lawley T."/>
            <person name="Wolfe A.J."/>
        </authorList>
    </citation>
    <scope>NUCLEOTIDE SEQUENCE [LARGE SCALE GENOMIC DNA]</scope>
    <source>
        <strain evidence="1 2">UMB0186</strain>
    </source>
</reference>
<dbReference type="Proteomes" id="UP000235670">
    <property type="component" value="Unassembled WGS sequence"/>
</dbReference>
<evidence type="ECO:0008006" key="3">
    <source>
        <dbReference type="Google" id="ProtNLM"/>
    </source>
</evidence>